<reference evidence="4 5" key="1">
    <citation type="submission" date="2020-09" db="EMBL/GenBank/DDBJ databases">
        <title>Genome seq and assembly of Chryseobacterium sp.</title>
        <authorList>
            <person name="Chhetri G."/>
        </authorList>
    </citation>
    <scope>NUCLEOTIDE SEQUENCE [LARGE SCALE GENOMIC DNA]</scope>
    <source>
        <strain evidence="4 5">GCR10</strain>
    </source>
</reference>
<feature type="signal peptide" evidence="2">
    <location>
        <begin position="1"/>
        <end position="20"/>
    </location>
</feature>
<dbReference type="InterPro" id="IPR036249">
    <property type="entry name" value="Thioredoxin-like_sf"/>
</dbReference>
<dbReference type="Proteomes" id="UP000637299">
    <property type="component" value="Unassembled WGS sequence"/>
</dbReference>
<dbReference type="PROSITE" id="PS51352">
    <property type="entry name" value="THIOREDOXIN_2"/>
    <property type="match status" value="1"/>
</dbReference>
<dbReference type="InterPro" id="IPR017937">
    <property type="entry name" value="Thioredoxin_CS"/>
</dbReference>
<evidence type="ECO:0000256" key="1">
    <source>
        <dbReference type="ARBA" id="ARBA00023284"/>
    </source>
</evidence>
<keyword evidence="2" id="KW-0732">Signal</keyword>
<dbReference type="RefSeq" id="WP_191735716.1">
    <property type="nucleotide sequence ID" value="NZ_JACYFS010000001.1"/>
</dbReference>
<keyword evidence="5" id="KW-1185">Reference proteome</keyword>
<feature type="chain" id="PRO_5046815244" evidence="2">
    <location>
        <begin position="21"/>
        <end position="172"/>
    </location>
</feature>
<gene>
    <name evidence="4" type="ORF">IC610_06340</name>
</gene>
<proteinExistence type="predicted"/>
<protein>
    <submittedName>
        <fullName evidence="4">Thioredoxin family protein</fullName>
    </submittedName>
</protein>
<evidence type="ECO:0000313" key="4">
    <source>
        <dbReference type="EMBL" id="MBD8082044.1"/>
    </source>
</evidence>
<feature type="domain" description="Thioredoxin" evidence="3">
    <location>
        <begin position="8"/>
        <end position="152"/>
    </location>
</feature>
<evidence type="ECO:0000259" key="3">
    <source>
        <dbReference type="PROSITE" id="PS51352"/>
    </source>
</evidence>
<dbReference type="InterPro" id="IPR013766">
    <property type="entry name" value="Thioredoxin_domain"/>
</dbReference>
<name>A0ABR8Z9R7_9FLAO</name>
<evidence type="ECO:0000313" key="5">
    <source>
        <dbReference type="Proteomes" id="UP000637299"/>
    </source>
</evidence>
<dbReference type="EMBL" id="JACYFS010000001">
    <property type="protein sequence ID" value="MBD8082044.1"/>
    <property type="molecule type" value="Genomic_DNA"/>
</dbReference>
<organism evidence="4 5">
    <name type="scientific">Chryseobacterium caseinilyticum</name>
    <dbReference type="NCBI Taxonomy" id="2771428"/>
    <lineage>
        <taxon>Bacteria</taxon>
        <taxon>Pseudomonadati</taxon>
        <taxon>Bacteroidota</taxon>
        <taxon>Flavobacteriia</taxon>
        <taxon>Flavobacteriales</taxon>
        <taxon>Weeksellaceae</taxon>
        <taxon>Chryseobacterium group</taxon>
        <taxon>Chryseobacterium</taxon>
    </lineage>
</organism>
<keyword evidence="1" id="KW-0676">Redox-active center</keyword>
<dbReference type="Gene3D" id="3.40.30.10">
    <property type="entry name" value="Glutaredoxin"/>
    <property type="match status" value="1"/>
</dbReference>
<accession>A0ABR8Z9R7</accession>
<comment type="caution">
    <text evidence="4">The sequence shown here is derived from an EMBL/GenBank/DDBJ whole genome shotgun (WGS) entry which is preliminary data.</text>
</comment>
<dbReference type="SUPFAM" id="SSF52833">
    <property type="entry name" value="Thioredoxin-like"/>
    <property type="match status" value="1"/>
</dbReference>
<evidence type="ECO:0000256" key="2">
    <source>
        <dbReference type="SAM" id="SignalP"/>
    </source>
</evidence>
<sequence>MKKILLTFLIGLFSISFVCAQESADVVMSKALTQAKKEKKKVLLIFHASWCGWCKKMDKNLQKPEVEPYFNSNFVTTHLTLMESPNRKNLENEGGEKVLKKYGGSEDQGIPFWVIINANGEMEENSLDEKKENIGCPSAPEEVESFIKKLAKTTKLKKDELEKIKTAFAAKN</sequence>
<dbReference type="PROSITE" id="PS00194">
    <property type="entry name" value="THIOREDOXIN_1"/>
    <property type="match status" value="1"/>
</dbReference>
<dbReference type="Pfam" id="PF13899">
    <property type="entry name" value="Thioredoxin_7"/>
    <property type="match status" value="1"/>
</dbReference>